<protein>
    <submittedName>
        <fullName evidence="2">Uncharacterized protein</fullName>
    </submittedName>
</protein>
<feature type="transmembrane region" description="Helical" evidence="1">
    <location>
        <begin position="30"/>
        <end position="51"/>
    </location>
</feature>
<evidence type="ECO:0000313" key="3">
    <source>
        <dbReference type="Proteomes" id="UP000216913"/>
    </source>
</evidence>
<dbReference type="EMBL" id="NEVP01000004">
    <property type="protein sequence ID" value="OZI53950.1"/>
    <property type="molecule type" value="Genomic_DNA"/>
</dbReference>
<name>A0A261TYA0_9BORD</name>
<keyword evidence="3" id="KW-1185">Reference proteome</keyword>
<evidence type="ECO:0000313" key="2">
    <source>
        <dbReference type="EMBL" id="OZI53950.1"/>
    </source>
</evidence>
<comment type="caution">
    <text evidence="2">The sequence shown here is derived from an EMBL/GenBank/DDBJ whole genome shotgun (WGS) entry which is preliminary data.</text>
</comment>
<dbReference type="Proteomes" id="UP000216913">
    <property type="component" value="Unassembled WGS sequence"/>
</dbReference>
<feature type="transmembrane region" description="Helical" evidence="1">
    <location>
        <begin position="63"/>
        <end position="83"/>
    </location>
</feature>
<keyword evidence="1" id="KW-0812">Transmembrane</keyword>
<reference evidence="2 3" key="1">
    <citation type="submission" date="2017-05" db="EMBL/GenBank/DDBJ databases">
        <title>Complete and WGS of Bordetella genogroups.</title>
        <authorList>
            <person name="Spilker T."/>
            <person name="LiPuma J."/>
        </authorList>
    </citation>
    <scope>NUCLEOTIDE SEQUENCE [LARGE SCALE GENOMIC DNA]</scope>
    <source>
        <strain evidence="2 3">AU10456</strain>
    </source>
</reference>
<sequence>MDYELLYWAMASMVALALLSGWLSGQARALGSTLSGVLAWAGVAAVVVWVLTRDGAFAGQAPLLAIAAALFSLVIGAACALLARRIRARRMPRS</sequence>
<keyword evidence="1" id="KW-0472">Membrane</keyword>
<feature type="transmembrane region" description="Helical" evidence="1">
    <location>
        <begin position="6"/>
        <end position="23"/>
    </location>
</feature>
<keyword evidence="1" id="KW-1133">Transmembrane helix</keyword>
<proteinExistence type="predicted"/>
<dbReference type="AlphaFoldDB" id="A0A261TYA0"/>
<accession>A0A261TYA0</accession>
<evidence type="ECO:0000256" key="1">
    <source>
        <dbReference type="SAM" id="Phobius"/>
    </source>
</evidence>
<gene>
    <name evidence="2" type="ORF">CAL25_06015</name>
</gene>
<organism evidence="2 3">
    <name type="scientific">Bordetella genomosp. 5</name>
    <dbReference type="NCBI Taxonomy" id="1395608"/>
    <lineage>
        <taxon>Bacteria</taxon>
        <taxon>Pseudomonadati</taxon>
        <taxon>Pseudomonadota</taxon>
        <taxon>Betaproteobacteria</taxon>
        <taxon>Burkholderiales</taxon>
        <taxon>Alcaligenaceae</taxon>
        <taxon>Bordetella</taxon>
    </lineage>
</organism>